<dbReference type="EMBL" id="OBEB01000004">
    <property type="protein sequence ID" value="SNY52219.1"/>
    <property type="molecule type" value="Genomic_DNA"/>
</dbReference>
<evidence type="ECO:0000313" key="6">
    <source>
        <dbReference type="Proteomes" id="UP000219353"/>
    </source>
</evidence>
<dbReference type="GO" id="GO:0003677">
    <property type="term" value="F:DNA binding"/>
    <property type="evidence" value="ECO:0007669"/>
    <property type="project" value="UniProtKB-KW"/>
</dbReference>
<accession>A0A285IW05</accession>
<dbReference type="GO" id="GO:0045892">
    <property type="term" value="P:negative regulation of DNA-templated transcription"/>
    <property type="evidence" value="ECO:0007669"/>
    <property type="project" value="InterPro"/>
</dbReference>
<dbReference type="OrthoDB" id="279010at2"/>
<keyword evidence="3" id="KW-0238">DNA-binding</keyword>
<dbReference type="InterPro" id="IPR005650">
    <property type="entry name" value="BlaI_family"/>
</dbReference>
<keyword evidence="6" id="KW-1185">Reference proteome</keyword>
<organism evidence="5 6">
    <name type="scientific">Arsukibacterium tuosuense</name>
    <dbReference type="NCBI Taxonomy" id="1323745"/>
    <lineage>
        <taxon>Bacteria</taxon>
        <taxon>Pseudomonadati</taxon>
        <taxon>Pseudomonadota</taxon>
        <taxon>Gammaproteobacteria</taxon>
        <taxon>Chromatiales</taxon>
        <taxon>Chromatiaceae</taxon>
        <taxon>Arsukibacterium</taxon>
    </lineage>
</organism>
<evidence type="ECO:0000313" key="5">
    <source>
        <dbReference type="EMBL" id="SNY52219.1"/>
    </source>
</evidence>
<protein>
    <submittedName>
        <fullName evidence="5">Predicted transcriptional regulator</fullName>
    </submittedName>
</protein>
<dbReference type="Gene3D" id="1.10.10.10">
    <property type="entry name" value="Winged helix-like DNA-binding domain superfamily/Winged helix DNA-binding domain"/>
    <property type="match status" value="1"/>
</dbReference>
<name>A0A285IW05_9GAMM</name>
<gene>
    <name evidence="5" type="ORF">SAMN06297280_2039</name>
</gene>
<keyword evidence="2" id="KW-0805">Transcription regulation</keyword>
<dbReference type="InterPro" id="IPR036390">
    <property type="entry name" value="WH_DNA-bd_sf"/>
</dbReference>
<dbReference type="SUPFAM" id="SSF46785">
    <property type="entry name" value="Winged helix' DNA-binding domain"/>
    <property type="match status" value="1"/>
</dbReference>
<evidence type="ECO:0000256" key="2">
    <source>
        <dbReference type="ARBA" id="ARBA00023015"/>
    </source>
</evidence>
<dbReference type="AlphaFoldDB" id="A0A285IW05"/>
<evidence type="ECO:0000256" key="1">
    <source>
        <dbReference type="ARBA" id="ARBA00011046"/>
    </source>
</evidence>
<dbReference type="RefSeq" id="WP_097111299.1">
    <property type="nucleotide sequence ID" value="NZ_OBEB01000004.1"/>
</dbReference>
<evidence type="ECO:0000256" key="3">
    <source>
        <dbReference type="ARBA" id="ARBA00023125"/>
    </source>
</evidence>
<sequence>MHQPTAPELEILKLLWLKQPLTARELHDELAPVLGWGYSSTRKTLERMAAKGFIACTSCANKNTYTALLDKMPTLAAFVQDFANRVFEINGPLPVAMFANSKLVNASEIADLELLLQKLAQEPAADPHPAAGKDN</sequence>
<comment type="similarity">
    <text evidence="1">Belongs to the BlaI transcriptional regulatory family.</text>
</comment>
<dbReference type="Pfam" id="PF03965">
    <property type="entry name" value="Penicillinase_R"/>
    <property type="match status" value="1"/>
</dbReference>
<keyword evidence="4" id="KW-0804">Transcription</keyword>
<proteinExistence type="inferred from homology"/>
<dbReference type="Proteomes" id="UP000219353">
    <property type="component" value="Unassembled WGS sequence"/>
</dbReference>
<evidence type="ECO:0000256" key="4">
    <source>
        <dbReference type="ARBA" id="ARBA00023163"/>
    </source>
</evidence>
<reference evidence="6" key="1">
    <citation type="submission" date="2017-09" db="EMBL/GenBank/DDBJ databases">
        <authorList>
            <person name="Varghese N."/>
            <person name="Submissions S."/>
        </authorList>
    </citation>
    <scope>NUCLEOTIDE SEQUENCE [LARGE SCALE GENOMIC DNA]</scope>
    <source>
        <strain evidence="6">CGMCC 1.12461</strain>
    </source>
</reference>
<dbReference type="InterPro" id="IPR036388">
    <property type="entry name" value="WH-like_DNA-bd_sf"/>
</dbReference>